<dbReference type="Proteomes" id="UP000253741">
    <property type="component" value="Unassembled WGS sequence"/>
</dbReference>
<evidence type="ECO:0000313" key="1">
    <source>
        <dbReference type="EMBL" id="RDG34769.1"/>
    </source>
</evidence>
<sequence>MAEVLHLWKVSYRSDGSNCRHGVAPLYRRVTPIVGILAGLRIKIGQQVRDPGTEGAPLPRCFVLYSV</sequence>
<proteinExistence type="predicted"/>
<protein>
    <submittedName>
        <fullName evidence="1">Uncharacterized protein</fullName>
    </submittedName>
</protein>
<dbReference type="EMBL" id="QQNA01000281">
    <property type="protein sequence ID" value="RDG34769.1"/>
    <property type="molecule type" value="Genomic_DNA"/>
</dbReference>
<evidence type="ECO:0000313" key="2">
    <source>
        <dbReference type="Proteomes" id="UP000253741"/>
    </source>
</evidence>
<comment type="caution">
    <text evidence="1">The sequence shown here is derived from an EMBL/GenBank/DDBJ whole genome shotgun (WGS) entry which is preliminary data.</text>
</comment>
<dbReference type="AlphaFoldDB" id="A0A370B320"/>
<gene>
    <name evidence="1" type="ORF">DVH02_28765</name>
</gene>
<name>A0A370B320_9ACTN</name>
<keyword evidence="2" id="KW-1185">Reference proteome</keyword>
<accession>A0A370B320</accession>
<organism evidence="1 2">
    <name type="scientific">Streptomyces corynorhini</name>
    <dbReference type="NCBI Taxonomy" id="2282652"/>
    <lineage>
        <taxon>Bacteria</taxon>
        <taxon>Bacillati</taxon>
        <taxon>Actinomycetota</taxon>
        <taxon>Actinomycetes</taxon>
        <taxon>Kitasatosporales</taxon>
        <taxon>Streptomycetaceae</taxon>
        <taxon>Streptomyces</taxon>
    </lineage>
</organism>
<reference evidence="1 2" key="1">
    <citation type="submission" date="2018-07" db="EMBL/GenBank/DDBJ databases">
        <title>Streptomyces species from bats.</title>
        <authorList>
            <person name="Dunlap C."/>
        </authorList>
    </citation>
    <scope>NUCLEOTIDE SEQUENCE [LARGE SCALE GENOMIC DNA]</scope>
    <source>
        <strain evidence="1 2">AC230</strain>
    </source>
</reference>